<keyword evidence="1" id="KW-0472">Membrane</keyword>
<dbReference type="AlphaFoldDB" id="A0A016U372"/>
<evidence type="ECO:0000256" key="1">
    <source>
        <dbReference type="SAM" id="Phobius"/>
    </source>
</evidence>
<keyword evidence="1" id="KW-1133">Transmembrane helix</keyword>
<keyword evidence="3" id="KW-1185">Reference proteome</keyword>
<organism evidence="2 3">
    <name type="scientific">Ancylostoma ceylanicum</name>
    <dbReference type="NCBI Taxonomy" id="53326"/>
    <lineage>
        <taxon>Eukaryota</taxon>
        <taxon>Metazoa</taxon>
        <taxon>Ecdysozoa</taxon>
        <taxon>Nematoda</taxon>
        <taxon>Chromadorea</taxon>
        <taxon>Rhabditida</taxon>
        <taxon>Rhabditina</taxon>
        <taxon>Rhabditomorpha</taxon>
        <taxon>Strongyloidea</taxon>
        <taxon>Ancylostomatidae</taxon>
        <taxon>Ancylostomatinae</taxon>
        <taxon>Ancylostoma</taxon>
    </lineage>
</organism>
<comment type="caution">
    <text evidence="2">The sequence shown here is derived from an EMBL/GenBank/DDBJ whole genome shotgun (WGS) entry which is preliminary data.</text>
</comment>
<dbReference type="Proteomes" id="UP000024635">
    <property type="component" value="Unassembled WGS sequence"/>
</dbReference>
<reference evidence="3" key="1">
    <citation type="journal article" date="2015" name="Nat. Genet.">
        <title>The genome and transcriptome of the zoonotic hookworm Ancylostoma ceylanicum identify infection-specific gene families.</title>
        <authorList>
            <person name="Schwarz E.M."/>
            <person name="Hu Y."/>
            <person name="Antoshechkin I."/>
            <person name="Miller M.M."/>
            <person name="Sternberg P.W."/>
            <person name="Aroian R.V."/>
        </authorList>
    </citation>
    <scope>NUCLEOTIDE SEQUENCE</scope>
    <source>
        <strain evidence="3">HY135</strain>
    </source>
</reference>
<keyword evidence="1" id="KW-0812">Transmembrane</keyword>
<feature type="transmembrane region" description="Helical" evidence="1">
    <location>
        <begin position="41"/>
        <end position="65"/>
    </location>
</feature>
<evidence type="ECO:0000313" key="3">
    <source>
        <dbReference type="Proteomes" id="UP000024635"/>
    </source>
</evidence>
<proteinExistence type="predicted"/>
<gene>
    <name evidence="2" type="primary">Acey_s0060.g3110</name>
    <name evidence="2" type="ORF">Y032_0060g3110</name>
</gene>
<sequence length="177" mass="19966">MTPVIFGYIDWAAAVFPLILPHAGVAQWDLSVNDPRTMNPALLLITVGASFPIVNAVVVSIYLELRCRITGPNKLLRPGHTLWVHAQIMERDQFDDDLLVEAKVNGHGRRPTLGIPLESGDVDDGLFDDWLEVYAKITHNCVKYFKAGRTRTKIIEIGKYYVPRPVYKIKHVHVDLP</sequence>
<evidence type="ECO:0000313" key="2">
    <source>
        <dbReference type="EMBL" id="EYC09426.1"/>
    </source>
</evidence>
<accession>A0A016U372</accession>
<protein>
    <submittedName>
        <fullName evidence="2">Uncharacterized protein</fullName>
    </submittedName>
</protein>
<name>A0A016U372_9BILA</name>
<dbReference type="EMBL" id="JARK01001396">
    <property type="protein sequence ID" value="EYC09426.1"/>
    <property type="molecule type" value="Genomic_DNA"/>
</dbReference>